<name>A0A2U8GSN6_9RHOO</name>
<dbReference type="RefSeq" id="WP_108950290.1">
    <property type="nucleotide sequence ID" value="NZ_CP022187.1"/>
</dbReference>
<evidence type="ECO:0000256" key="8">
    <source>
        <dbReference type="SAM" id="SignalP"/>
    </source>
</evidence>
<dbReference type="GO" id="GO:0020037">
    <property type="term" value="F:heme binding"/>
    <property type="evidence" value="ECO:0007669"/>
    <property type="project" value="InterPro"/>
</dbReference>
<dbReference type="PROSITE" id="PS51257">
    <property type="entry name" value="PROKAR_LIPOPROTEIN"/>
    <property type="match status" value="1"/>
</dbReference>
<dbReference type="GO" id="GO:0042597">
    <property type="term" value="C:periplasmic space"/>
    <property type="evidence" value="ECO:0007669"/>
    <property type="project" value="InterPro"/>
</dbReference>
<dbReference type="SUPFAM" id="SSF47175">
    <property type="entry name" value="Cytochromes"/>
    <property type="match status" value="1"/>
</dbReference>
<evidence type="ECO:0000313" key="10">
    <source>
        <dbReference type="Proteomes" id="UP000244930"/>
    </source>
</evidence>
<keyword evidence="5 6" id="KW-0408">Iron</keyword>
<organism evidence="9 10">
    <name type="scientific">Parazoarcus communis</name>
    <dbReference type="NCBI Taxonomy" id="41977"/>
    <lineage>
        <taxon>Bacteria</taxon>
        <taxon>Pseudomonadati</taxon>
        <taxon>Pseudomonadota</taxon>
        <taxon>Betaproteobacteria</taxon>
        <taxon>Rhodocyclales</taxon>
        <taxon>Zoogloeaceae</taxon>
        <taxon>Parazoarcus</taxon>
    </lineage>
</organism>
<dbReference type="PROSITE" id="PS51009">
    <property type="entry name" value="CYTCII"/>
    <property type="match status" value="1"/>
</dbReference>
<protein>
    <submittedName>
        <fullName evidence="9">Cytochrome C</fullName>
    </submittedName>
</protein>
<evidence type="ECO:0000256" key="4">
    <source>
        <dbReference type="ARBA" id="ARBA00022982"/>
    </source>
</evidence>
<evidence type="ECO:0000256" key="6">
    <source>
        <dbReference type="PIRSR" id="PIRSR000027-1"/>
    </source>
</evidence>
<keyword evidence="1" id="KW-0813">Transport</keyword>
<feature type="binding site" description="covalent" evidence="7">
    <location>
        <position position="142"/>
    </location>
    <ligand>
        <name>heme c</name>
        <dbReference type="ChEBI" id="CHEBI:61717"/>
    </ligand>
</feature>
<accession>A0A2U8GSN6</accession>
<dbReference type="GO" id="GO:0005506">
    <property type="term" value="F:iron ion binding"/>
    <property type="evidence" value="ECO:0007669"/>
    <property type="project" value="InterPro"/>
</dbReference>
<dbReference type="GO" id="GO:0022900">
    <property type="term" value="P:electron transport chain"/>
    <property type="evidence" value="ECO:0007669"/>
    <property type="project" value="InterPro"/>
</dbReference>
<keyword evidence="10" id="KW-1185">Reference proteome</keyword>
<proteinExistence type="predicted"/>
<evidence type="ECO:0000256" key="7">
    <source>
        <dbReference type="PIRSR" id="PIRSR000027-2"/>
    </source>
</evidence>
<dbReference type="InterPro" id="IPR012127">
    <property type="entry name" value="Cyt_c_prime"/>
</dbReference>
<feature type="binding site" description="covalent" evidence="7">
    <location>
        <position position="139"/>
    </location>
    <ligand>
        <name>heme c</name>
        <dbReference type="ChEBI" id="CHEBI:61717"/>
    </ligand>
</feature>
<evidence type="ECO:0000256" key="1">
    <source>
        <dbReference type="ARBA" id="ARBA00022448"/>
    </source>
</evidence>
<dbReference type="Proteomes" id="UP000244930">
    <property type="component" value="Chromosome"/>
</dbReference>
<evidence type="ECO:0000256" key="5">
    <source>
        <dbReference type="ARBA" id="ARBA00023004"/>
    </source>
</evidence>
<sequence>MSRLILSSILVLLALTACNQTVEDTRPGQPVKHRQDAFKAMLRAFEPMGVMLRDKQYDAGKFAELSAELVARRDAPWAYFTADTLYPPTKATAAVWERADEFEREREAFFAVTDALLAAAQTRELEQVGPAYDKVYDSCKSCHNDFKKK</sequence>
<keyword evidence="8" id="KW-0732">Signal</keyword>
<dbReference type="EMBL" id="CP022187">
    <property type="protein sequence ID" value="AWI76591.1"/>
    <property type="molecule type" value="Genomic_DNA"/>
</dbReference>
<keyword evidence="4" id="KW-0249">Electron transport</keyword>
<feature type="chain" id="PRO_5015938595" evidence="8">
    <location>
        <begin position="20"/>
        <end position="149"/>
    </location>
</feature>
<dbReference type="AlphaFoldDB" id="A0A2U8GSN6"/>
<evidence type="ECO:0000256" key="2">
    <source>
        <dbReference type="ARBA" id="ARBA00022617"/>
    </source>
</evidence>
<dbReference type="PIRSF" id="PIRSF000027">
    <property type="entry name" value="Cytc_c_prime"/>
    <property type="match status" value="1"/>
</dbReference>
<gene>
    <name evidence="9" type="ORF">CEW83_16365</name>
</gene>
<dbReference type="InterPro" id="IPR010980">
    <property type="entry name" value="Cyt_c/b562"/>
</dbReference>
<dbReference type="KEGG" id="acom:CEW83_16365"/>
<reference evidence="9 10" key="1">
    <citation type="submission" date="2017-06" db="EMBL/GenBank/DDBJ databases">
        <title>Azoarcus.</title>
        <authorList>
            <person name="Woo J.-H."/>
            <person name="Kim H.-S."/>
        </authorList>
    </citation>
    <scope>NUCLEOTIDE SEQUENCE [LARGE SCALE GENOMIC DNA]</scope>
    <source>
        <strain evidence="9 10">TSPY31</strain>
    </source>
</reference>
<feature type="signal peptide" evidence="8">
    <location>
        <begin position="1"/>
        <end position="19"/>
    </location>
</feature>
<dbReference type="InterPro" id="IPR002321">
    <property type="entry name" value="Cyt_c_II"/>
</dbReference>
<feature type="binding site" description="axial binding residue" evidence="6">
    <location>
        <position position="143"/>
    </location>
    <ligand>
        <name>heme c</name>
        <dbReference type="ChEBI" id="CHEBI:61717"/>
    </ligand>
    <ligandPart>
        <name>Fe</name>
        <dbReference type="ChEBI" id="CHEBI:18248"/>
    </ligandPart>
</feature>
<keyword evidence="3 6" id="KW-0479">Metal-binding</keyword>
<dbReference type="Pfam" id="PF01322">
    <property type="entry name" value="Cytochrom_C_2"/>
    <property type="match status" value="1"/>
</dbReference>
<dbReference type="Gene3D" id="1.20.120.10">
    <property type="entry name" value="Cytochrome c/b562"/>
    <property type="match status" value="1"/>
</dbReference>
<evidence type="ECO:0000313" key="9">
    <source>
        <dbReference type="EMBL" id="AWI76591.1"/>
    </source>
</evidence>
<dbReference type="GO" id="GO:0009055">
    <property type="term" value="F:electron transfer activity"/>
    <property type="evidence" value="ECO:0007669"/>
    <property type="project" value="InterPro"/>
</dbReference>
<evidence type="ECO:0000256" key="3">
    <source>
        <dbReference type="ARBA" id="ARBA00022723"/>
    </source>
</evidence>
<comment type="PTM">
    <text evidence="7">Binds 1 heme group per subunit.</text>
</comment>
<keyword evidence="2 7" id="KW-0349">Heme</keyword>